<dbReference type="RefSeq" id="WP_007807740.1">
    <property type="nucleotide sequence ID" value="NZ_CP157948.1"/>
</dbReference>
<dbReference type="EMBL" id="CP157948">
    <property type="protein sequence ID" value="XBS89425.1"/>
    <property type="molecule type" value="Genomic_DNA"/>
</dbReference>
<evidence type="ECO:0000313" key="1">
    <source>
        <dbReference type="EMBL" id="XBS89425.1"/>
    </source>
</evidence>
<accession>A0AAU7QIS8</accession>
<proteinExistence type="predicted"/>
<organism evidence="1">
    <name type="scientific">Rhodanobacter sp. IGA1.0</name>
    <dbReference type="NCBI Taxonomy" id="3158582"/>
    <lineage>
        <taxon>Bacteria</taxon>
        <taxon>Pseudomonadati</taxon>
        <taxon>Pseudomonadota</taxon>
        <taxon>Gammaproteobacteria</taxon>
        <taxon>Lysobacterales</taxon>
        <taxon>Rhodanobacteraceae</taxon>
        <taxon>Rhodanobacter</taxon>
    </lineage>
</organism>
<dbReference type="AlphaFoldDB" id="A0AAU7QIS8"/>
<reference evidence="1" key="1">
    <citation type="submission" date="2024-06" db="EMBL/GenBank/DDBJ databases">
        <authorList>
            <person name="Sun Y."/>
        </authorList>
    </citation>
    <scope>NUCLEOTIDE SEQUENCE</scope>
    <source>
        <strain evidence="1">IGA1.0</strain>
    </source>
</reference>
<protein>
    <submittedName>
        <fullName evidence="1">Uncharacterized protein</fullName>
    </submittedName>
</protein>
<sequence length="62" mass="6970">MTPLNKRLRRERVIDDRRCTLSIDPAGLKLVEKGHRRDMTLGWRELLNGDAALAAALKASLS</sequence>
<gene>
    <name evidence="1" type="ORF">ABNK63_13640</name>
</gene>
<name>A0AAU7QIS8_9GAMM</name>